<feature type="region of interest" description="Disordered" evidence="1">
    <location>
        <begin position="102"/>
        <end position="147"/>
    </location>
</feature>
<sequence>MSSDSKRNELFVRNYFQFYIFNKLKLAYIVICMPLIITINRKQMTFGKEGTLNWNTYIEGNGHFIIRNMTENRKRSREEDSCEFMPLSKRINNLHINNNLTSTSLSQSSDSSHSQSSAIATENGISSPSSLSDSERRPSYDPGINSSESRYFYENKLLFELHLERIQRSGQQFPF</sequence>
<evidence type="ECO:0000256" key="1">
    <source>
        <dbReference type="SAM" id="MobiDB-lite"/>
    </source>
</evidence>
<dbReference type="KEGG" id="bany:112049884"/>
<organism evidence="3 4">
    <name type="scientific">Bicyclus anynana</name>
    <name type="common">Squinting bush brown butterfly</name>
    <dbReference type="NCBI Taxonomy" id="110368"/>
    <lineage>
        <taxon>Eukaryota</taxon>
        <taxon>Metazoa</taxon>
        <taxon>Ecdysozoa</taxon>
        <taxon>Arthropoda</taxon>
        <taxon>Hexapoda</taxon>
        <taxon>Insecta</taxon>
        <taxon>Pterygota</taxon>
        <taxon>Neoptera</taxon>
        <taxon>Endopterygota</taxon>
        <taxon>Lepidoptera</taxon>
        <taxon>Glossata</taxon>
        <taxon>Ditrysia</taxon>
        <taxon>Papilionoidea</taxon>
        <taxon>Nymphalidae</taxon>
        <taxon>Satyrinae</taxon>
        <taxon>Satyrini</taxon>
        <taxon>Mycalesina</taxon>
        <taxon>Bicyclus</taxon>
    </lineage>
</organism>
<evidence type="ECO:0000256" key="2">
    <source>
        <dbReference type="SAM" id="Phobius"/>
    </source>
</evidence>
<keyword evidence="3" id="KW-1185">Reference proteome</keyword>
<evidence type="ECO:0000313" key="4">
    <source>
        <dbReference type="RefSeq" id="XP_023943704.2"/>
    </source>
</evidence>
<name>A0A6J1N9Y7_BICAN</name>
<keyword evidence="2" id="KW-0812">Transmembrane</keyword>
<keyword evidence="2" id="KW-1133">Transmembrane helix</keyword>
<reference evidence="4" key="1">
    <citation type="submission" date="2025-08" db="UniProtKB">
        <authorList>
            <consortium name="RefSeq"/>
        </authorList>
    </citation>
    <scope>IDENTIFICATION</scope>
</reference>
<keyword evidence="2" id="KW-0472">Membrane</keyword>
<dbReference type="Proteomes" id="UP001652582">
    <property type="component" value="Chromosome 11"/>
</dbReference>
<dbReference type="RefSeq" id="XP_023943704.2">
    <property type="nucleotide sequence ID" value="XM_024087936.2"/>
</dbReference>
<evidence type="ECO:0000313" key="3">
    <source>
        <dbReference type="Proteomes" id="UP001652582"/>
    </source>
</evidence>
<feature type="transmembrane region" description="Helical" evidence="2">
    <location>
        <begin position="20"/>
        <end position="39"/>
    </location>
</feature>
<proteinExistence type="predicted"/>
<dbReference type="AlphaFoldDB" id="A0A6J1N9Y7"/>
<protein>
    <submittedName>
        <fullName evidence="4">Uncharacterized protein LOC112049884</fullName>
    </submittedName>
</protein>
<dbReference type="OrthoDB" id="6365503at2759"/>
<dbReference type="GeneID" id="112049884"/>
<accession>A0A6J1N9Y7</accession>
<gene>
    <name evidence="4" type="primary">LOC112049884</name>
</gene>
<feature type="compositionally biased region" description="Low complexity" evidence="1">
    <location>
        <begin position="102"/>
        <end position="117"/>
    </location>
</feature>